<gene>
    <name evidence="5" type="ORF">QRD43_19825</name>
</gene>
<dbReference type="InterPro" id="IPR012340">
    <property type="entry name" value="NA-bd_OB-fold"/>
</dbReference>
<dbReference type="Pfam" id="PF00313">
    <property type="entry name" value="CSD"/>
    <property type="match status" value="1"/>
</dbReference>
<dbReference type="InterPro" id="IPR002059">
    <property type="entry name" value="CSP_DNA-bd"/>
</dbReference>
<comment type="caution">
    <text evidence="5">The sequence shown here is derived from an EMBL/GenBank/DDBJ whole genome shotgun (WGS) entry which is preliminary data.</text>
</comment>
<feature type="region of interest" description="Disordered" evidence="2">
    <location>
        <begin position="57"/>
        <end position="91"/>
    </location>
</feature>
<evidence type="ECO:0000313" key="6">
    <source>
        <dbReference type="Proteomes" id="UP001238603"/>
    </source>
</evidence>
<protein>
    <submittedName>
        <fullName evidence="5">Cold shock and DUF1294 domain-containing protein</fullName>
    </submittedName>
</protein>
<dbReference type="Gene3D" id="2.40.50.140">
    <property type="entry name" value="Nucleic acid-binding proteins"/>
    <property type="match status" value="1"/>
</dbReference>
<dbReference type="Pfam" id="PF06961">
    <property type="entry name" value="DUF1294"/>
    <property type="match status" value="1"/>
</dbReference>
<dbReference type="InterPro" id="IPR010718">
    <property type="entry name" value="DUF1294"/>
</dbReference>
<feature type="transmembrane region" description="Helical" evidence="3">
    <location>
        <begin position="123"/>
        <end position="141"/>
    </location>
</feature>
<dbReference type="SUPFAM" id="SSF50249">
    <property type="entry name" value="Nucleic acid-binding proteins"/>
    <property type="match status" value="1"/>
</dbReference>
<evidence type="ECO:0000313" key="5">
    <source>
        <dbReference type="EMBL" id="MDL5034159.1"/>
    </source>
</evidence>
<organism evidence="5 6">
    <name type="scientific">Roseateles subflavus</name>
    <dbReference type="NCBI Taxonomy" id="3053353"/>
    <lineage>
        <taxon>Bacteria</taxon>
        <taxon>Pseudomonadati</taxon>
        <taxon>Pseudomonadota</taxon>
        <taxon>Betaproteobacteria</taxon>
        <taxon>Burkholderiales</taxon>
        <taxon>Sphaerotilaceae</taxon>
        <taxon>Roseateles</taxon>
    </lineage>
</organism>
<dbReference type="PANTHER" id="PTHR12962:SF1">
    <property type="entry name" value="COLD SHOCK DOMAIN-CONTAINING PROTEIN CG9705"/>
    <property type="match status" value="1"/>
</dbReference>
<reference evidence="5 6" key="1">
    <citation type="submission" date="2023-06" db="EMBL/GenBank/DDBJ databases">
        <title>Pelomonas sp. APW6 16S ribosomal RNA gene genome sequencing and assembly.</title>
        <authorList>
            <person name="Woo H."/>
        </authorList>
    </citation>
    <scope>NUCLEOTIDE SEQUENCE [LARGE SCALE GENOMIC DNA]</scope>
    <source>
        <strain evidence="5 6">APW6</strain>
    </source>
</reference>
<dbReference type="PROSITE" id="PS51857">
    <property type="entry name" value="CSD_2"/>
    <property type="match status" value="1"/>
</dbReference>
<dbReference type="InterPro" id="IPR052069">
    <property type="entry name" value="Ca-reg_mRNA-binding_domain"/>
</dbReference>
<dbReference type="EMBL" id="JASVDS010000007">
    <property type="protein sequence ID" value="MDL5034159.1"/>
    <property type="molecule type" value="Genomic_DNA"/>
</dbReference>
<feature type="transmembrane region" description="Helical" evidence="3">
    <location>
        <begin position="98"/>
        <end position="117"/>
    </location>
</feature>
<proteinExistence type="predicted"/>
<dbReference type="InterPro" id="IPR011129">
    <property type="entry name" value="CSD"/>
</dbReference>
<feature type="transmembrane region" description="Helical" evidence="3">
    <location>
        <begin position="188"/>
        <end position="208"/>
    </location>
</feature>
<evidence type="ECO:0000259" key="4">
    <source>
        <dbReference type="PROSITE" id="PS51857"/>
    </source>
</evidence>
<sequence>MGTRQHGTLTQWDDAKGYGFIAPDAGGGKLFVHARAFGLRAWRPYVGERLSFEAGHDAQGKPRALRAKALQPRRPAAARKPAPARPAPGSRDAARGGAVLLLIPAFASLVLAVHLSWPLPHGVWGAYMAMSLATFIVYAGDKRAARKGQWRVAESTLQGLALCCGWPGALLAQQLLAHKRSKPVFMRIFWGTVALNILVFVALFTPALNPWGRLLS</sequence>
<evidence type="ECO:0000256" key="3">
    <source>
        <dbReference type="SAM" id="Phobius"/>
    </source>
</evidence>
<keyword evidence="3" id="KW-1133">Transmembrane helix</keyword>
<dbReference type="Proteomes" id="UP001238603">
    <property type="component" value="Unassembled WGS sequence"/>
</dbReference>
<keyword evidence="1" id="KW-0597">Phosphoprotein</keyword>
<feature type="domain" description="CSD" evidence="4">
    <location>
        <begin position="4"/>
        <end position="69"/>
    </location>
</feature>
<dbReference type="CDD" id="cd04458">
    <property type="entry name" value="CSP_CDS"/>
    <property type="match status" value="1"/>
</dbReference>
<keyword evidence="3" id="KW-0812">Transmembrane</keyword>
<dbReference type="RefSeq" id="WP_285984235.1">
    <property type="nucleotide sequence ID" value="NZ_JASVDS010000007.1"/>
</dbReference>
<dbReference type="SMART" id="SM00357">
    <property type="entry name" value="CSP"/>
    <property type="match status" value="1"/>
</dbReference>
<accession>A0ABT7LMR7</accession>
<dbReference type="PANTHER" id="PTHR12962">
    <property type="entry name" value="CALCIUM-REGULATED HEAT STABLE PROTEIN CRHSP-24-RELATED"/>
    <property type="match status" value="1"/>
</dbReference>
<evidence type="ECO:0000256" key="2">
    <source>
        <dbReference type="SAM" id="MobiDB-lite"/>
    </source>
</evidence>
<keyword evidence="6" id="KW-1185">Reference proteome</keyword>
<evidence type="ECO:0000256" key="1">
    <source>
        <dbReference type="ARBA" id="ARBA00022553"/>
    </source>
</evidence>
<name>A0ABT7LMR7_9BURK</name>
<feature type="compositionally biased region" description="Low complexity" evidence="2">
    <location>
        <begin position="67"/>
        <end position="91"/>
    </location>
</feature>
<keyword evidence="3" id="KW-0472">Membrane</keyword>